<comment type="caution">
    <text evidence="1">The sequence shown here is derived from an EMBL/GenBank/DDBJ whole genome shotgun (WGS) entry which is preliminary data.</text>
</comment>
<reference evidence="2" key="1">
    <citation type="journal article" date="2019" name="Int. J. Syst. Evol. Microbiol.">
        <title>The Global Catalogue of Microorganisms (GCM) 10K type strain sequencing project: providing services to taxonomists for standard genome sequencing and annotation.</title>
        <authorList>
            <consortium name="The Broad Institute Genomics Platform"/>
            <consortium name="The Broad Institute Genome Sequencing Center for Infectious Disease"/>
            <person name="Wu L."/>
            <person name="Ma J."/>
        </authorList>
    </citation>
    <scope>NUCLEOTIDE SEQUENCE [LARGE SCALE GENOMIC DNA]</scope>
    <source>
        <strain evidence="2">KCTC 13128</strain>
    </source>
</reference>
<gene>
    <name evidence="1" type="ORF">ACFOGI_09880</name>
</gene>
<evidence type="ECO:0000313" key="1">
    <source>
        <dbReference type="EMBL" id="MFC3040554.1"/>
    </source>
</evidence>
<evidence type="ECO:0008006" key="3">
    <source>
        <dbReference type="Google" id="ProtNLM"/>
    </source>
</evidence>
<proteinExistence type="predicted"/>
<keyword evidence="2" id="KW-1185">Reference proteome</keyword>
<name>A0ABV7CW30_9BACI</name>
<organism evidence="1 2">
    <name type="scientific">Virgibacillus xinjiangensis</name>
    <dbReference type="NCBI Taxonomy" id="393090"/>
    <lineage>
        <taxon>Bacteria</taxon>
        <taxon>Bacillati</taxon>
        <taxon>Bacillota</taxon>
        <taxon>Bacilli</taxon>
        <taxon>Bacillales</taxon>
        <taxon>Bacillaceae</taxon>
        <taxon>Virgibacillus</taxon>
    </lineage>
</organism>
<evidence type="ECO:0000313" key="2">
    <source>
        <dbReference type="Proteomes" id="UP001595279"/>
    </source>
</evidence>
<protein>
    <recommendedName>
        <fullName evidence="3">PepSY domain-containing protein</fullName>
    </recommendedName>
</protein>
<sequence>MENLSRGQAVRKLNDLLGENIEENFTAQEKHAGEHGHSSFLVTNQKGATAEVGIDWDKEADELIYSVKDGEETKH</sequence>
<dbReference type="Proteomes" id="UP001595279">
    <property type="component" value="Unassembled WGS sequence"/>
</dbReference>
<dbReference type="RefSeq" id="WP_390271899.1">
    <property type="nucleotide sequence ID" value="NZ_JBHRSA010000041.1"/>
</dbReference>
<dbReference type="EMBL" id="JBHRSA010000041">
    <property type="protein sequence ID" value="MFC3040554.1"/>
    <property type="molecule type" value="Genomic_DNA"/>
</dbReference>
<accession>A0ABV7CW30</accession>